<feature type="transmembrane region" description="Helical" evidence="1">
    <location>
        <begin position="108"/>
        <end position="129"/>
    </location>
</feature>
<dbReference type="InterPro" id="IPR006976">
    <property type="entry name" value="VanZ-like"/>
</dbReference>
<dbReference type="NCBIfam" id="NF037970">
    <property type="entry name" value="vanZ_1"/>
    <property type="match status" value="1"/>
</dbReference>
<evidence type="ECO:0000259" key="2">
    <source>
        <dbReference type="Pfam" id="PF04892"/>
    </source>
</evidence>
<organism evidence="3 4">
    <name type="scientific">Cohnella thailandensis</name>
    <dbReference type="NCBI Taxonomy" id="557557"/>
    <lineage>
        <taxon>Bacteria</taxon>
        <taxon>Bacillati</taxon>
        <taxon>Bacillota</taxon>
        <taxon>Bacilli</taxon>
        <taxon>Bacillales</taxon>
        <taxon>Paenibacillaceae</taxon>
        <taxon>Cohnella</taxon>
    </lineage>
</organism>
<keyword evidence="1" id="KW-0812">Transmembrane</keyword>
<sequence length="161" mass="17989">MKRKIWVMIPILWCGIIFYFTQSPLFTSASTDGKIAAFFGISDGQVVNALNYLSRKSAHFLLFALLAVFIKSMLNEAKRSYWLAWIGASAYGVTDELHQVFVEGRGPSILDAGIDSAGAGVALLIYYAAARKLRNWKSKEGRRIEYGETGEKPRKRGHSHL</sequence>
<dbReference type="Proteomes" id="UP000535838">
    <property type="component" value="Unassembled WGS sequence"/>
</dbReference>
<feature type="transmembrane region" description="Helical" evidence="1">
    <location>
        <begin position="5"/>
        <end position="22"/>
    </location>
</feature>
<proteinExistence type="predicted"/>
<accession>A0A841ST49</accession>
<feature type="domain" description="VanZ-like" evidence="2">
    <location>
        <begin position="7"/>
        <end position="128"/>
    </location>
</feature>
<name>A0A841ST49_9BACL</name>
<dbReference type="EMBL" id="JACJVQ010000011">
    <property type="protein sequence ID" value="MBB6635114.1"/>
    <property type="molecule type" value="Genomic_DNA"/>
</dbReference>
<gene>
    <name evidence="3" type="ORF">H7B67_13420</name>
</gene>
<dbReference type="RefSeq" id="WP_185120359.1">
    <property type="nucleotide sequence ID" value="NZ_JACJVQ010000011.1"/>
</dbReference>
<feature type="transmembrane region" description="Helical" evidence="1">
    <location>
        <begin position="81"/>
        <end position="102"/>
    </location>
</feature>
<keyword evidence="1" id="KW-0472">Membrane</keyword>
<protein>
    <submittedName>
        <fullName evidence="3">VanZ family protein</fullName>
    </submittedName>
</protein>
<keyword evidence="1" id="KW-1133">Transmembrane helix</keyword>
<dbReference type="Pfam" id="PF04892">
    <property type="entry name" value="VanZ"/>
    <property type="match status" value="1"/>
</dbReference>
<keyword evidence="4" id="KW-1185">Reference proteome</keyword>
<evidence type="ECO:0000313" key="4">
    <source>
        <dbReference type="Proteomes" id="UP000535838"/>
    </source>
</evidence>
<feature type="transmembrane region" description="Helical" evidence="1">
    <location>
        <begin position="57"/>
        <end position="74"/>
    </location>
</feature>
<dbReference type="AlphaFoldDB" id="A0A841ST49"/>
<comment type="caution">
    <text evidence="3">The sequence shown here is derived from an EMBL/GenBank/DDBJ whole genome shotgun (WGS) entry which is preliminary data.</text>
</comment>
<evidence type="ECO:0000313" key="3">
    <source>
        <dbReference type="EMBL" id="MBB6635114.1"/>
    </source>
</evidence>
<reference evidence="3 4" key="1">
    <citation type="submission" date="2020-08" db="EMBL/GenBank/DDBJ databases">
        <title>Cohnella phylogeny.</title>
        <authorList>
            <person name="Dunlap C."/>
        </authorList>
    </citation>
    <scope>NUCLEOTIDE SEQUENCE [LARGE SCALE GENOMIC DNA]</scope>
    <source>
        <strain evidence="3 4">DSM 25241</strain>
    </source>
</reference>
<evidence type="ECO:0000256" key="1">
    <source>
        <dbReference type="SAM" id="Phobius"/>
    </source>
</evidence>